<proteinExistence type="inferred from homology"/>
<dbReference type="SUPFAM" id="SSF50182">
    <property type="entry name" value="Sm-like ribonucleoproteins"/>
    <property type="match status" value="1"/>
</dbReference>
<evidence type="ECO:0000256" key="1">
    <source>
        <dbReference type="ARBA" id="ARBA00004651"/>
    </source>
</evidence>
<organism evidence="10 11">
    <name type="scientific">Vannielia litorea</name>
    <dbReference type="NCBI Taxonomy" id="1217970"/>
    <lineage>
        <taxon>Bacteria</taxon>
        <taxon>Pseudomonadati</taxon>
        <taxon>Pseudomonadota</taxon>
        <taxon>Alphaproteobacteria</taxon>
        <taxon>Rhodobacterales</taxon>
        <taxon>Paracoccaceae</taxon>
        <taxon>Vannielia</taxon>
    </lineage>
</organism>
<dbReference type="InterPro" id="IPR011066">
    <property type="entry name" value="MscS_channel_C_sf"/>
</dbReference>
<evidence type="ECO:0000313" key="10">
    <source>
        <dbReference type="EMBL" id="SIO10630.1"/>
    </source>
</evidence>
<dbReference type="EMBL" id="FSRL01000001">
    <property type="protein sequence ID" value="SIO10630.1"/>
    <property type="molecule type" value="Genomic_DNA"/>
</dbReference>
<dbReference type="InterPro" id="IPR006685">
    <property type="entry name" value="MscS_channel_2nd"/>
</dbReference>
<evidence type="ECO:0000256" key="3">
    <source>
        <dbReference type="ARBA" id="ARBA00022692"/>
    </source>
</evidence>
<dbReference type="PROSITE" id="PS50914">
    <property type="entry name" value="BON"/>
    <property type="match status" value="1"/>
</dbReference>
<sequence>MRIALRCLLLSLALLLTLPAAPLRAQEAGEAQPTGTIGVEESREQDAAIARRIRTILSELEGYQDVTVAVKSGIVTLRGTTLDAAKARALNDLVARVDGVVAIENEVVESTDVVERLNPAVKRFQDRIGQLVAWAPLLLIAAAAFTGVAFLGVLIARMRQPWERLAPNSFIADIYRMLIRLAFVVGGVVVALDILGATALLGTILGAAGIIGLAIGFAVKDTVENFIASIMLSIRQPFRPNDAIEINGDEGKVIRLTSRATIILSWDGNHIRIPNSTVFKSRIVNYSRNRERRFLFEIGFEGEVDMEAARALAQETVQALPFTLESPAASVWIDRLSEGGTMLKVAGWIDQTETSLLLAKGEALRQVKAALEGAGVLIPDTTYRLRLDPPIGALAPLAAAAEEAVAQQPPETVTPPQAPLVETADVGATEEKELEAMVEAERAEDGHEDDLLDDTTKVE</sequence>
<feature type="compositionally biased region" description="Basic and acidic residues" evidence="7">
    <location>
        <begin position="429"/>
        <end position="445"/>
    </location>
</feature>
<comment type="caution">
    <text evidence="6">Lacks conserved residue(s) required for the propagation of feature annotation.</text>
</comment>
<comment type="function">
    <text evidence="6">Mechanosensitive channel that participates in the regulation of osmotic pressure changes within the cell, opening in response to stretch forces in the membrane lipid bilayer, without the need for other proteins. Contributes to normal resistance to hypoosmotic shock. Forms an ion channel of 1.0 nanosiemens conductance with a slight preference for anions.</text>
</comment>
<keyword evidence="3 6" id="KW-0812">Transmembrane</keyword>
<keyword evidence="11" id="KW-1185">Reference proteome</keyword>
<keyword evidence="5 6" id="KW-0472">Membrane</keyword>
<comment type="subcellular location">
    <subcellularLocation>
        <location evidence="6">Cell inner membrane</location>
        <topology evidence="6">Multi-pass membrane protein</topology>
    </subcellularLocation>
    <subcellularLocation>
        <location evidence="1">Cell membrane</location>
        <topology evidence="1">Multi-pass membrane protein</topology>
    </subcellularLocation>
</comment>
<gene>
    <name evidence="10" type="ORF">SAMN05444002_2751</name>
</gene>
<feature type="transmembrane region" description="Helical" evidence="6">
    <location>
        <begin position="201"/>
        <end position="219"/>
    </location>
</feature>
<evidence type="ECO:0000256" key="5">
    <source>
        <dbReference type="ARBA" id="ARBA00023136"/>
    </source>
</evidence>
<keyword evidence="6" id="KW-0406">Ion transport</keyword>
<dbReference type="SUPFAM" id="SSF82689">
    <property type="entry name" value="Mechanosensitive channel protein MscS (YggB), C-terminal domain"/>
    <property type="match status" value="1"/>
</dbReference>
<dbReference type="Gene3D" id="2.30.30.60">
    <property type="match status" value="1"/>
</dbReference>
<feature type="chain" id="PRO_5009936273" description="Small-conductance mechanosensitive channel" evidence="8">
    <location>
        <begin position="26"/>
        <end position="459"/>
    </location>
</feature>
<dbReference type="PANTHER" id="PTHR30221">
    <property type="entry name" value="SMALL-CONDUCTANCE MECHANOSENSITIVE CHANNEL"/>
    <property type="match status" value="1"/>
</dbReference>
<dbReference type="InterPro" id="IPR007055">
    <property type="entry name" value="BON_dom"/>
</dbReference>
<feature type="region of interest" description="Disordered" evidence="7">
    <location>
        <begin position="406"/>
        <end position="459"/>
    </location>
</feature>
<dbReference type="PANTHER" id="PTHR30221:SF1">
    <property type="entry name" value="SMALL-CONDUCTANCE MECHANOSENSITIVE CHANNEL"/>
    <property type="match status" value="1"/>
</dbReference>
<feature type="transmembrane region" description="Helical" evidence="6">
    <location>
        <begin position="177"/>
        <end position="195"/>
    </location>
</feature>
<keyword evidence="6" id="KW-0407">Ion channel</keyword>
<evidence type="ECO:0000256" key="2">
    <source>
        <dbReference type="ARBA" id="ARBA00022475"/>
    </source>
</evidence>
<dbReference type="AlphaFoldDB" id="A0A1N6GST6"/>
<feature type="transmembrane region" description="Helical" evidence="6">
    <location>
        <begin position="131"/>
        <end position="156"/>
    </location>
</feature>
<comment type="subunit">
    <text evidence="6">Homoheptamer.</text>
</comment>
<dbReference type="InterPro" id="IPR045275">
    <property type="entry name" value="MscS_archaea/bacteria_type"/>
</dbReference>
<keyword evidence="6" id="KW-0813">Transport</keyword>
<accession>A0A1N6GST6</accession>
<dbReference type="Gene3D" id="1.10.287.1260">
    <property type="match status" value="1"/>
</dbReference>
<dbReference type="RefSeq" id="WP_074256736.1">
    <property type="nucleotide sequence ID" value="NZ_FSRL01000001.1"/>
</dbReference>
<name>A0A1N6GST6_9RHOB</name>
<dbReference type="Pfam" id="PF00924">
    <property type="entry name" value="MS_channel_2nd"/>
    <property type="match status" value="1"/>
</dbReference>
<keyword evidence="6" id="KW-0997">Cell inner membrane</keyword>
<evidence type="ECO:0000256" key="6">
    <source>
        <dbReference type="RuleBase" id="RU369025"/>
    </source>
</evidence>
<dbReference type="InterPro" id="IPR023408">
    <property type="entry name" value="MscS_beta-dom_sf"/>
</dbReference>
<feature type="signal peptide" evidence="8">
    <location>
        <begin position="1"/>
        <end position="25"/>
    </location>
</feature>
<dbReference type="InterPro" id="IPR010920">
    <property type="entry name" value="LSM_dom_sf"/>
</dbReference>
<reference evidence="11" key="1">
    <citation type="submission" date="2016-11" db="EMBL/GenBank/DDBJ databases">
        <authorList>
            <person name="Varghese N."/>
            <person name="Submissions S."/>
        </authorList>
    </citation>
    <scope>NUCLEOTIDE SEQUENCE [LARGE SCALE GENOMIC DNA]</scope>
    <source>
        <strain evidence="11">DSM 29440</strain>
    </source>
</reference>
<evidence type="ECO:0000259" key="9">
    <source>
        <dbReference type="PROSITE" id="PS50914"/>
    </source>
</evidence>
<feature type="domain" description="BON" evidence="9">
    <location>
        <begin position="45"/>
        <end position="111"/>
    </location>
</feature>
<dbReference type="STRING" id="1217970.SAMN05444002_2751"/>
<evidence type="ECO:0000256" key="8">
    <source>
        <dbReference type="SAM" id="SignalP"/>
    </source>
</evidence>
<evidence type="ECO:0000256" key="7">
    <source>
        <dbReference type="SAM" id="MobiDB-lite"/>
    </source>
</evidence>
<evidence type="ECO:0000313" key="11">
    <source>
        <dbReference type="Proteomes" id="UP000184932"/>
    </source>
</evidence>
<comment type="similarity">
    <text evidence="6">Belongs to the MscS (TC 1.A.23) family.</text>
</comment>
<keyword evidence="8" id="KW-0732">Signal</keyword>
<dbReference type="GO" id="GO:0008381">
    <property type="term" value="F:mechanosensitive monoatomic ion channel activity"/>
    <property type="evidence" value="ECO:0007669"/>
    <property type="project" value="InterPro"/>
</dbReference>
<keyword evidence="2" id="KW-1003">Cell membrane</keyword>
<keyword evidence="4 6" id="KW-1133">Transmembrane helix</keyword>
<dbReference type="Gene3D" id="3.30.70.100">
    <property type="match status" value="1"/>
</dbReference>
<dbReference type="Pfam" id="PF04972">
    <property type="entry name" value="BON"/>
    <property type="match status" value="1"/>
</dbReference>
<protein>
    <recommendedName>
        <fullName evidence="6">Small-conductance mechanosensitive channel</fullName>
    </recommendedName>
</protein>
<dbReference type="Gene3D" id="3.30.1340.30">
    <property type="match status" value="1"/>
</dbReference>
<dbReference type="Proteomes" id="UP000184932">
    <property type="component" value="Unassembled WGS sequence"/>
</dbReference>
<dbReference type="GO" id="GO:0005886">
    <property type="term" value="C:plasma membrane"/>
    <property type="evidence" value="ECO:0007669"/>
    <property type="project" value="UniProtKB-SubCell"/>
</dbReference>
<evidence type="ECO:0000256" key="4">
    <source>
        <dbReference type="ARBA" id="ARBA00022989"/>
    </source>
</evidence>
<dbReference type="OrthoDB" id="9793781at2"/>